<reference evidence="11" key="1">
    <citation type="submission" date="2016-11" db="EMBL/GenBank/DDBJ databases">
        <title>The complete mitochondrial genome of Cerion tridentatum costellata Pilsbry, 1946 (Gastropoda: Stylommatophora: Cerionidae).</title>
        <authorList>
            <person name="Harasewych M.G."/>
            <person name="Gonzalez V.L."/>
            <person name="Windsor A.M."/>
            <person name="Halloran M."/>
        </authorList>
    </citation>
    <scope>NUCLEOTIDE SEQUENCE</scope>
</reference>
<evidence type="ECO:0000256" key="1">
    <source>
        <dbReference type="ARBA" id="ARBA00004141"/>
    </source>
</evidence>
<dbReference type="GO" id="GO:0008137">
    <property type="term" value="F:NADH dehydrogenase (ubiquinone) activity"/>
    <property type="evidence" value="ECO:0007669"/>
    <property type="project" value="UniProtKB-EC"/>
</dbReference>
<keyword evidence="8" id="KW-0813">Transport</keyword>
<dbReference type="GO" id="GO:0015990">
    <property type="term" value="P:electron transport coupled proton transport"/>
    <property type="evidence" value="ECO:0007669"/>
    <property type="project" value="TreeGrafter"/>
</dbReference>
<dbReference type="PRINTS" id="PR01434">
    <property type="entry name" value="NADHDHGNASE5"/>
</dbReference>
<dbReference type="AlphaFoldDB" id="A0A1W6Q5F2"/>
<feature type="transmembrane region" description="Helical" evidence="8">
    <location>
        <begin position="303"/>
        <end position="322"/>
    </location>
</feature>
<evidence type="ECO:0000313" key="11">
    <source>
        <dbReference type="EMBL" id="ARO34980.1"/>
    </source>
</evidence>
<feature type="transmembrane region" description="Helical" evidence="8">
    <location>
        <begin position="176"/>
        <end position="193"/>
    </location>
</feature>
<feature type="transmembrane region" description="Helical" evidence="8">
    <location>
        <begin position="540"/>
        <end position="559"/>
    </location>
</feature>
<feature type="transmembrane region" description="Helical" evidence="8">
    <location>
        <begin position="85"/>
        <end position="105"/>
    </location>
</feature>
<feature type="transmembrane region" description="Helical" evidence="8">
    <location>
        <begin position="52"/>
        <end position="73"/>
    </location>
</feature>
<keyword evidence="5 8" id="KW-1133">Transmembrane helix</keyword>
<feature type="domain" description="NADH:quinone oxidoreductase/Mrp antiporter transmembrane" evidence="9">
    <location>
        <begin position="106"/>
        <end position="384"/>
    </location>
</feature>
<sequence>MNKHPMRHSMLLLVGFLIFSCLSSLIFTTSHPVYIVDMFLFQMNSATLSMSWVLDSVSMSFSTVVLLVAFSVFCFSSSYMSEDKFLYRFTILLFLFVVSMLILVFSQSFLTLLMGWDGLGVTSFLLIIYYQNKNSLESGFLTLMVNRLGDVMIMVTMIAIVSVGYSIMYYSSLKAAVWWFGPMYVLAALTKSAQFPFSSWLPAAMAAPTPVSALVHSSTLVTAGIYMIIRVVMIPPMEVDTMLSVLMFVGSVTCMLGGGAAMVENDIKKLIALSTLSQLGVMVMALGLGAYELALYHLFSHAMFKALLFMAAGHIMMLSFGVQDLRLLSGLLKYSPSWALYFVLPSLCLMGAPFVTGYYSKHMLLEMSSTSSINLMSLSFLMISAVFSAGYMVRLLNILLKRESMIPHISTNLKLADHLPMILLLVFSLWYGHVYFHMNSEFLHISSTSDSFSLWLIVMLGLGCSIGLLLFKLPSPFEWALASMFFLMPLTKNLTFILPRAMKVVSFLDQGWLEPFNIVSPIKRVYKWTLGSFMWPYMKFSPLVSLVMSLILSLCLLFLP</sequence>
<protein>
    <recommendedName>
        <fullName evidence="3 8">NADH-ubiquinone oxidoreductase chain 5</fullName>
        <ecNumber evidence="2 8">7.1.1.2</ecNumber>
    </recommendedName>
</protein>
<evidence type="ECO:0000256" key="7">
    <source>
        <dbReference type="ARBA" id="ARBA00049551"/>
    </source>
</evidence>
<evidence type="ECO:0000256" key="4">
    <source>
        <dbReference type="ARBA" id="ARBA00022692"/>
    </source>
</evidence>
<name>A0A1W6Q5F2_9EUPU</name>
<keyword evidence="8 11" id="KW-0496">Mitochondrion</keyword>
<dbReference type="PROSITE" id="PS51257">
    <property type="entry name" value="PROKAR_LIPOPROTEIN"/>
    <property type="match status" value="1"/>
</dbReference>
<dbReference type="GO" id="GO:0042773">
    <property type="term" value="P:ATP synthesis coupled electron transport"/>
    <property type="evidence" value="ECO:0007669"/>
    <property type="project" value="InterPro"/>
</dbReference>
<evidence type="ECO:0000256" key="2">
    <source>
        <dbReference type="ARBA" id="ARBA00012944"/>
    </source>
</evidence>
<comment type="function">
    <text evidence="8">Core subunit of the mitochondrial membrane respiratory chain NADH dehydrogenase (Complex I) which catalyzes electron transfer from NADH through the respiratory chain, using ubiquinone as an electron acceptor. Essential for the catalytic activity and assembly of complex I.</text>
</comment>
<organism evidence="11">
    <name type="scientific">Cerion tridentatum costellata</name>
    <dbReference type="NCBI Taxonomy" id="1108932"/>
    <lineage>
        <taxon>Eukaryota</taxon>
        <taxon>Metazoa</taxon>
        <taxon>Spiralia</taxon>
        <taxon>Lophotrochozoa</taxon>
        <taxon>Mollusca</taxon>
        <taxon>Gastropoda</taxon>
        <taxon>Heterobranchia</taxon>
        <taxon>Euthyneura</taxon>
        <taxon>Panpulmonata</taxon>
        <taxon>Eupulmonata</taxon>
        <taxon>Stylommatophora</taxon>
        <taxon>Helicina</taxon>
        <taxon>Urocoptoidea</taxon>
        <taxon>Cerionidae</taxon>
        <taxon>Cerion</taxon>
    </lineage>
</organism>
<comment type="similarity">
    <text evidence="8">Belongs to the complex I subunit 5 family.</text>
</comment>
<evidence type="ECO:0000256" key="8">
    <source>
        <dbReference type="RuleBase" id="RU003404"/>
    </source>
</evidence>
<dbReference type="EC" id="7.1.1.2" evidence="2 8"/>
<evidence type="ECO:0000259" key="10">
    <source>
        <dbReference type="Pfam" id="PF00662"/>
    </source>
</evidence>
<feature type="transmembrane region" description="Helical" evidence="8">
    <location>
        <begin position="452"/>
        <end position="471"/>
    </location>
</feature>
<gene>
    <name evidence="11" type="primary">ND5</name>
</gene>
<dbReference type="GO" id="GO:0003954">
    <property type="term" value="F:NADH dehydrogenase activity"/>
    <property type="evidence" value="ECO:0007669"/>
    <property type="project" value="TreeGrafter"/>
</dbReference>
<comment type="subcellular location">
    <subcellularLocation>
        <location evidence="1">Membrane</location>
        <topology evidence="1">Multi-pass membrane protein</topology>
    </subcellularLocation>
</comment>
<keyword evidence="8" id="KW-0830">Ubiquinone</keyword>
<dbReference type="InterPro" id="IPR001750">
    <property type="entry name" value="ND/Mrp_TM"/>
</dbReference>
<proteinExistence type="inferred from homology"/>
<evidence type="ECO:0000259" key="9">
    <source>
        <dbReference type="Pfam" id="PF00361"/>
    </source>
</evidence>
<geneLocation type="mitochondrion" evidence="11"/>
<dbReference type="GO" id="GO:0016020">
    <property type="term" value="C:membrane"/>
    <property type="evidence" value="ECO:0007669"/>
    <property type="project" value="UniProtKB-SubCell"/>
</dbReference>
<keyword evidence="8" id="KW-0520">NAD</keyword>
<dbReference type="PANTHER" id="PTHR42829">
    <property type="entry name" value="NADH-UBIQUINONE OXIDOREDUCTASE CHAIN 5"/>
    <property type="match status" value="1"/>
</dbReference>
<feature type="transmembrane region" description="Helical" evidence="8">
    <location>
        <begin position="379"/>
        <end position="400"/>
    </location>
</feature>
<keyword evidence="6 8" id="KW-0472">Membrane</keyword>
<accession>A0A1W6Q5F2</accession>
<feature type="domain" description="NADH-Ubiquinone oxidoreductase (complex I) chain 5 N-terminal" evidence="10">
    <location>
        <begin position="41"/>
        <end position="89"/>
    </location>
</feature>
<dbReference type="EMBL" id="KY249249">
    <property type="protein sequence ID" value="ARO34980.1"/>
    <property type="molecule type" value="Genomic_DNA"/>
</dbReference>
<keyword evidence="4 8" id="KW-0812">Transmembrane</keyword>
<comment type="catalytic activity">
    <reaction evidence="7 8">
        <text>a ubiquinone + NADH + 5 H(+)(in) = a ubiquinol + NAD(+) + 4 H(+)(out)</text>
        <dbReference type="Rhea" id="RHEA:29091"/>
        <dbReference type="Rhea" id="RHEA-COMP:9565"/>
        <dbReference type="Rhea" id="RHEA-COMP:9566"/>
        <dbReference type="ChEBI" id="CHEBI:15378"/>
        <dbReference type="ChEBI" id="CHEBI:16389"/>
        <dbReference type="ChEBI" id="CHEBI:17976"/>
        <dbReference type="ChEBI" id="CHEBI:57540"/>
        <dbReference type="ChEBI" id="CHEBI:57945"/>
        <dbReference type="EC" id="7.1.1.2"/>
    </reaction>
</comment>
<evidence type="ECO:0000256" key="6">
    <source>
        <dbReference type="ARBA" id="ARBA00023136"/>
    </source>
</evidence>
<feature type="transmembrane region" description="Helical" evidence="8">
    <location>
        <begin position="205"/>
        <end position="229"/>
    </location>
</feature>
<evidence type="ECO:0000256" key="3">
    <source>
        <dbReference type="ARBA" id="ARBA00021096"/>
    </source>
</evidence>
<feature type="transmembrane region" description="Helical" evidence="8">
    <location>
        <begin position="241"/>
        <end position="263"/>
    </location>
</feature>
<dbReference type="InterPro" id="IPR001516">
    <property type="entry name" value="Proton_antipo_N"/>
</dbReference>
<dbReference type="Pfam" id="PF00361">
    <property type="entry name" value="Proton_antipo_M"/>
    <property type="match status" value="1"/>
</dbReference>
<dbReference type="InterPro" id="IPR003945">
    <property type="entry name" value="NU5C-like"/>
</dbReference>
<evidence type="ECO:0000256" key="5">
    <source>
        <dbReference type="ARBA" id="ARBA00022989"/>
    </source>
</evidence>
<feature type="transmembrane region" description="Helical" evidence="8">
    <location>
        <begin position="151"/>
        <end position="170"/>
    </location>
</feature>
<feature type="transmembrane region" description="Helical" evidence="8">
    <location>
        <begin position="338"/>
        <end position="359"/>
    </location>
</feature>
<feature type="transmembrane region" description="Helical" evidence="8">
    <location>
        <begin position="412"/>
        <end position="432"/>
    </location>
</feature>
<feature type="transmembrane region" description="Helical" evidence="8">
    <location>
        <begin position="270"/>
        <end position="291"/>
    </location>
</feature>
<dbReference type="PANTHER" id="PTHR42829:SF2">
    <property type="entry name" value="NADH-UBIQUINONE OXIDOREDUCTASE CHAIN 5"/>
    <property type="match status" value="1"/>
</dbReference>
<dbReference type="Pfam" id="PF00662">
    <property type="entry name" value="Proton_antipo_N"/>
    <property type="match status" value="1"/>
</dbReference>